<sequence>MTELLLEARGVVRTFGHVQALRGADFGVRAGEIVGLIGDNGAGKSTLVKILSGADRPTAGEILVEGTPREFASPQDARDAGVETVYQDLALAPDLDPAANLFLGREILRPGLLGRLGFLDHRAMAQRTADEVVRLNVQLKDAGAAVAELSGGQRQSVAVARAAMWAQKVIFLDEPTAALGVVQTQGVLDLVRRVRDSGIAVVLISHNMQQVLEVCDRVEVLRLGERVAQLPTAGTTVEDLVAATTGGVVKEQTR</sequence>
<dbReference type="CDD" id="cd03216">
    <property type="entry name" value="ABC_Carb_Monos_I"/>
    <property type="match status" value="1"/>
</dbReference>
<keyword evidence="1" id="KW-0547">Nucleotide-binding</keyword>
<proteinExistence type="predicted"/>
<keyword evidence="4" id="KW-0813">Transport</keyword>
<keyword evidence="5" id="KW-1185">Reference proteome</keyword>
<dbReference type="Gene3D" id="3.40.50.300">
    <property type="entry name" value="P-loop containing nucleotide triphosphate hydrolases"/>
    <property type="match status" value="1"/>
</dbReference>
<keyword evidence="2 4" id="KW-0067">ATP-binding</keyword>
<evidence type="ECO:0000259" key="3">
    <source>
        <dbReference type="PROSITE" id="PS50893"/>
    </source>
</evidence>
<dbReference type="InterPro" id="IPR050107">
    <property type="entry name" value="ABC_carbohydrate_import_ATPase"/>
</dbReference>
<dbReference type="Proteomes" id="UP000315677">
    <property type="component" value="Unassembled WGS sequence"/>
</dbReference>
<dbReference type="PROSITE" id="PS50893">
    <property type="entry name" value="ABC_TRANSPORTER_2"/>
    <property type="match status" value="1"/>
</dbReference>
<dbReference type="SMART" id="SM00382">
    <property type="entry name" value="AAA"/>
    <property type="match status" value="1"/>
</dbReference>
<evidence type="ECO:0000313" key="4">
    <source>
        <dbReference type="EMBL" id="TQM09513.1"/>
    </source>
</evidence>
<feature type="domain" description="ABC transporter" evidence="3">
    <location>
        <begin position="6"/>
        <end position="248"/>
    </location>
</feature>
<dbReference type="EMBL" id="VFPA01000003">
    <property type="protein sequence ID" value="TQM09513.1"/>
    <property type="molecule type" value="Genomic_DNA"/>
</dbReference>
<dbReference type="OrthoDB" id="7875923at2"/>
<protein>
    <submittedName>
        <fullName evidence="4">Simple sugar transport system ATP-binding protein</fullName>
    </submittedName>
</protein>
<dbReference type="SUPFAM" id="SSF52540">
    <property type="entry name" value="P-loop containing nucleoside triphosphate hydrolases"/>
    <property type="match status" value="1"/>
</dbReference>
<dbReference type="PANTHER" id="PTHR43790">
    <property type="entry name" value="CARBOHYDRATE TRANSPORT ATP-BINDING PROTEIN MG119-RELATED"/>
    <property type="match status" value="1"/>
</dbReference>
<organism evidence="4 5">
    <name type="scientific">Pseudonocardia kunmingensis</name>
    <dbReference type="NCBI Taxonomy" id="630975"/>
    <lineage>
        <taxon>Bacteria</taxon>
        <taxon>Bacillati</taxon>
        <taxon>Actinomycetota</taxon>
        <taxon>Actinomycetes</taxon>
        <taxon>Pseudonocardiales</taxon>
        <taxon>Pseudonocardiaceae</taxon>
        <taxon>Pseudonocardia</taxon>
    </lineage>
</organism>
<dbReference type="AlphaFoldDB" id="A0A543DJM4"/>
<name>A0A543DJM4_9PSEU</name>
<dbReference type="GO" id="GO:0005524">
    <property type="term" value="F:ATP binding"/>
    <property type="evidence" value="ECO:0007669"/>
    <property type="project" value="UniProtKB-KW"/>
</dbReference>
<dbReference type="RefSeq" id="WP_142057745.1">
    <property type="nucleotide sequence ID" value="NZ_VFPA01000003.1"/>
</dbReference>
<dbReference type="PANTHER" id="PTHR43790:SF8">
    <property type="entry name" value="SUGAR ABC TRANSPORTER ATP-BINDING PROTEIN"/>
    <property type="match status" value="1"/>
</dbReference>
<evidence type="ECO:0000256" key="1">
    <source>
        <dbReference type="ARBA" id="ARBA00022741"/>
    </source>
</evidence>
<reference evidence="4 5" key="1">
    <citation type="submission" date="2019-06" db="EMBL/GenBank/DDBJ databases">
        <title>Sequencing the genomes of 1000 actinobacteria strains.</title>
        <authorList>
            <person name="Klenk H.-P."/>
        </authorList>
    </citation>
    <scope>NUCLEOTIDE SEQUENCE [LARGE SCALE GENOMIC DNA]</scope>
    <source>
        <strain evidence="4 5">DSM 45301</strain>
    </source>
</reference>
<comment type="caution">
    <text evidence="4">The sequence shown here is derived from an EMBL/GenBank/DDBJ whole genome shotgun (WGS) entry which is preliminary data.</text>
</comment>
<dbReference type="GO" id="GO:0016887">
    <property type="term" value="F:ATP hydrolysis activity"/>
    <property type="evidence" value="ECO:0007669"/>
    <property type="project" value="InterPro"/>
</dbReference>
<dbReference type="InterPro" id="IPR003593">
    <property type="entry name" value="AAA+_ATPase"/>
</dbReference>
<dbReference type="InterPro" id="IPR027417">
    <property type="entry name" value="P-loop_NTPase"/>
</dbReference>
<evidence type="ECO:0000313" key="5">
    <source>
        <dbReference type="Proteomes" id="UP000315677"/>
    </source>
</evidence>
<gene>
    <name evidence="4" type="ORF">FB558_5272</name>
</gene>
<evidence type="ECO:0000256" key="2">
    <source>
        <dbReference type="ARBA" id="ARBA00022840"/>
    </source>
</evidence>
<accession>A0A543DJM4</accession>
<dbReference type="InterPro" id="IPR003439">
    <property type="entry name" value="ABC_transporter-like_ATP-bd"/>
</dbReference>
<keyword evidence="4" id="KW-0762">Sugar transport</keyword>
<dbReference type="Pfam" id="PF00005">
    <property type="entry name" value="ABC_tran"/>
    <property type="match status" value="1"/>
</dbReference>